<protein>
    <submittedName>
        <fullName evidence="2">Uncharacterized protein</fullName>
    </submittedName>
</protein>
<name>A0A9W9XHW0_9EURO</name>
<evidence type="ECO:0000313" key="3">
    <source>
        <dbReference type="Proteomes" id="UP001148312"/>
    </source>
</evidence>
<accession>A0A9W9XHW0</accession>
<dbReference type="Proteomes" id="UP001148312">
    <property type="component" value="Unassembled WGS sequence"/>
</dbReference>
<reference evidence="2" key="1">
    <citation type="submission" date="2022-12" db="EMBL/GenBank/DDBJ databases">
        <authorList>
            <person name="Petersen C."/>
        </authorList>
    </citation>
    <scope>NUCLEOTIDE SEQUENCE</scope>
    <source>
        <strain evidence="2">IBT 30728</strain>
    </source>
</reference>
<dbReference type="AlphaFoldDB" id="A0A9W9XHW0"/>
<sequence length="255" mass="28615">MPGTMSSSSEAPQDTSGACVENHPRPVVLILSGQSVFAESHNTAPLHEISSDVCSVSNKNASVRFERVEQSVQDETNEDKLMPAPPRRHLFYLVHPSNAQYRTDIAAKYYITCVAPEMIGNVRLEVAESRLRRTSFRVMLSANRTASDNPLFDQNEEQSVLFNIRPISQAAHCRYIWSDSNGSEVAKDQRTGGTHKLALSGPLSQQLRDMIVAAWLLRLWYDTAESRQAKKQFFESMASVEGSTDPYMKRQCDLM</sequence>
<proteinExistence type="predicted"/>
<dbReference type="RefSeq" id="XP_056793210.1">
    <property type="nucleotide sequence ID" value="XM_056931179.1"/>
</dbReference>
<feature type="compositionally biased region" description="Polar residues" evidence="1">
    <location>
        <begin position="1"/>
        <end position="16"/>
    </location>
</feature>
<reference evidence="2" key="2">
    <citation type="journal article" date="2023" name="IMA Fungus">
        <title>Comparative genomic study of the Penicillium genus elucidates a diverse pangenome and 15 lateral gene transfer events.</title>
        <authorList>
            <person name="Petersen C."/>
            <person name="Sorensen T."/>
            <person name="Nielsen M.R."/>
            <person name="Sondergaard T.E."/>
            <person name="Sorensen J.L."/>
            <person name="Fitzpatrick D.A."/>
            <person name="Frisvad J.C."/>
            <person name="Nielsen K.L."/>
        </authorList>
    </citation>
    <scope>NUCLEOTIDE SEQUENCE</scope>
    <source>
        <strain evidence="2">IBT 30728</strain>
    </source>
</reference>
<organism evidence="2 3">
    <name type="scientific">Penicillium diatomitis</name>
    <dbReference type="NCBI Taxonomy" id="2819901"/>
    <lineage>
        <taxon>Eukaryota</taxon>
        <taxon>Fungi</taxon>
        <taxon>Dikarya</taxon>
        <taxon>Ascomycota</taxon>
        <taxon>Pezizomycotina</taxon>
        <taxon>Eurotiomycetes</taxon>
        <taxon>Eurotiomycetidae</taxon>
        <taxon>Eurotiales</taxon>
        <taxon>Aspergillaceae</taxon>
        <taxon>Penicillium</taxon>
    </lineage>
</organism>
<comment type="caution">
    <text evidence="2">The sequence shown here is derived from an EMBL/GenBank/DDBJ whole genome shotgun (WGS) entry which is preliminary data.</text>
</comment>
<evidence type="ECO:0000313" key="2">
    <source>
        <dbReference type="EMBL" id="KAJ5492830.1"/>
    </source>
</evidence>
<feature type="region of interest" description="Disordered" evidence="1">
    <location>
        <begin position="1"/>
        <end position="20"/>
    </location>
</feature>
<evidence type="ECO:0000256" key="1">
    <source>
        <dbReference type="SAM" id="MobiDB-lite"/>
    </source>
</evidence>
<dbReference type="EMBL" id="JAPWDQ010000002">
    <property type="protein sequence ID" value="KAJ5492830.1"/>
    <property type="molecule type" value="Genomic_DNA"/>
</dbReference>
<keyword evidence="3" id="KW-1185">Reference proteome</keyword>
<gene>
    <name evidence="2" type="ORF">N7539_001576</name>
</gene>
<dbReference type="GeneID" id="81621428"/>